<dbReference type="RefSeq" id="XP_002670656.1">
    <property type="nucleotide sequence ID" value="XM_002670610.1"/>
</dbReference>
<dbReference type="GO" id="GO:0005524">
    <property type="term" value="F:ATP binding"/>
    <property type="evidence" value="ECO:0007669"/>
    <property type="project" value="UniProtKB-KW"/>
</dbReference>
<dbReference type="FunFam" id="3.40.50.300:FF:000326">
    <property type="entry name" value="P-loop containing nucleoside triphosphate hydrolase"/>
    <property type="match status" value="1"/>
</dbReference>
<feature type="compositionally biased region" description="Low complexity" evidence="9">
    <location>
        <begin position="893"/>
        <end position="902"/>
    </location>
</feature>
<evidence type="ECO:0000313" key="14">
    <source>
        <dbReference type="Proteomes" id="UP000006671"/>
    </source>
</evidence>
<dbReference type="OrthoDB" id="6513042at2759"/>
<reference evidence="13 14" key="1">
    <citation type="journal article" date="2010" name="Cell">
        <title>The genome of Naegleria gruberi illuminates early eukaryotic versatility.</title>
        <authorList>
            <person name="Fritz-Laylin L.K."/>
            <person name="Prochnik S.E."/>
            <person name="Ginger M.L."/>
            <person name="Dacks J.B."/>
            <person name="Carpenter M.L."/>
            <person name="Field M.C."/>
            <person name="Kuo A."/>
            <person name="Paredez A."/>
            <person name="Chapman J."/>
            <person name="Pham J."/>
            <person name="Shu S."/>
            <person name="Neupane R."/>
            <person name="Cipriano M."/>
            <person name="Mancuso J."/>
            <person name="Tu H."/>
            <person name="Salamov A."/>
            <person name="Lindquist E."/>
            <person name="Shapiro H."/>
            <person name="Lucas S."/>
            <person name="Grigoriev I.V."/>
            <person name="Cande W.Z."/>
            <person name="Fulton C."/>
            <person name="Rokhsar D.S."/>
            <person name="Dawson S.C."/>
        </authorList>
    </citation>
    <scope>NUCLEOTIDE SEQUENCE [LARGE SCALE GENOMIC DNA]</scope>
    <source>
        <strain evidence="13 14">NEG-M</strain>
    </source>
</reference>
<dbReference type="GO" id="GO:0005694">
    <property type="term" value="C:chromosome"/>
    <property type="evidence" value="ECO:0007669"/>
    <property type="project" value="UniProtKB-ARBA"/>
</dbReference>
<evidence type="ECO:0000256" key="5">
    <source>
        <dbReference type="ARBA" id="ARBA00022806"/>
    </source>
</evidence>
<keyword evidence="14" id="KW-1185">Reference proteome</keyword>
<dbReference type="GO" id="GO:0003723">
    <property type="term" value="F:RNA binding"/>
    <property type="evidence" value="ECO:0007669"/>
    <property type="project" value="InterPro"/>
</dbReference>
<dbReference type="SUPFAM" id="SSF52540">
    <property type="entry name" value="P-loop containing nucleoside triphosphate hydrolases"/>
    <property type="match status" value="1"/>
</dbReference>
<dbReference type="InterPro" id="IPR041679">
    <property type="entry name" value="DNA2/NAM7-like_C"/>
</dbReference>
<dbReference type="InterPro" id="IPR049080">
    <property type="entry name" value="MOV-10-like_beta-barrel"/>
</dbReference>
<evidence type="ECO:0000256" key="4">
    <source>
        <dbReference type="ARBA" id="ARBA00022801"/>
    </source>
</evidence>
<dbReference type="OMA" id="CKHREER"/>
<feature type="region of interest" description="Disordered" evidence="9">
    <location>
        <begin position="99"/>
        <end position="162"/>
    </location>
</feature>
<proteinExistence type="inferred from homology"/>
<feature type="domain" description="DNA2/NAM7 helicase helicase" evidence="10">
    <location>
        <begin position="564"/>
        <end position="636"/>
    </location>
</feature>
<dbReference type="VEuPathDB" id="AmoebaDB:NAEGRDRAFT_74324"/>
<dbReference type="InterPro" id="IPR045055">
    <property type="entry name" value="DNA2/NAM7-like"/>
</dbReference>
<evidence type="ECO:0000259" key="11">
    <source>
        <dbReference type="Pfam" id="PF13087"/>
    </source>
</evidence>
<feature type="domain" description="DNA2/NAM7 helicase-like C-terminal" evidence="11">
    <location>
        <begin position="645"/>
        <end position="859"/>
    </location>
</feature>
<dbReference type="eggNOG" id="KOG1804">
    <property type="taxonomic scope" value="Eukaryota"/>
</dbReference>
<dbReference type="GeneID" id="8863385"/>
<dbReference type="Gene3D" id="3.40.50.300">
    <property type="entry name" value="P-loop containing nucleotide triphosphate hydrolases"/>
    <property type="match status" value="2"/>
</dbReference>
<keyword evidence="7" id="KW-0943">RNA-mediated gene silencing</keyword>
<comment type="similarity">
    <text evidence="1">Belongs to the DNA2/NAM7 helicase family. SDE3 subfamily.</text>
</comment>
<dbReference type="GO" id="GO:0005829">
    <property type="term" value="C:cytosol"/>
    <property type="evidence" value="ECO:0007669"/>
    <property type="project" value="TreeGrafter"/>
</dbReference>
<dbReference type="AlphaFoldDB" id="D2VZ19"/>
<dbReference type="CDD" id="cd18808">
    <property type="entry name" value="SF1_C_Upf1"/>
    <property type="match status" value="1"/>
</dbReference>
<keyword evidence="4" id="KW-0378">Hydrolase</keyword>
<dbReference type="PANTHER" id="PTHR10887">
    <property type="entry name" value="DNA2/NAM7 HELICASE FAMILY"/>
    <property type="match status" value="1"/>
</dbReference>
<evidence type="ECO:0000256" key="1">
    <source>
        <dbReference type="ARBA" id="ARBA00005601"/>
    </source>
</evidence>
<evidence type="ECO:0000259" key="10">
    <source>
        <dbReference type="Pfam" id="PF13086"/>
    </source>
</evidence>
<feature type="compositionally biased region" description="Polar residues" evidence="9">
    <location>
        <begin position="99"/>
        <end position="110"/>
    </location>
</feature>
<keyword evidence="5" id="KW-0347">Helicase</keyword>
<dbReference type="STRING" id="5762.D2VZ19"/>
<dbReference type="Pfam" id="PF13087">
    <property type="entry name" value="AAA_12"/>
    <property type="match status" value="1"/>
</dbReference>
<dbReference type="Proteomes" id="UP000006671">
    <property type="component" value="Unassembled WGS sequence"/>
</dbReference>
<dbReference type="InParanoid" id="D2VZ19"/>
<feature type="compositionally biased region" description="Low complexity" evidence="9">
    <location>
        <begin position="134"/>
        <end position="155"/>
    </location>
</feature>
<dbReference type="GO" id="GO:0032574">
    <property type="term" value="F:5'-3' RNA helicase activity"/>
    <property type="evidence" value="ECO:0007669"/>
    <property type="project" value="InterPro"/>
</dbReference>
<dbReference type="EC" id="3.6.4.13" evidence="2"/>
<dbReference type="InterPro" id="IPR047187">
    <property type="entry name" value="SF1_C_Upf1"/>
</dbReference>
<feature type="compositionally biased region" description="Pro residues" evidence="9">
    <location>
        <begin position="1"/>
        <end position="11"/>
    </location>
</feature>
<feature type="domain" description="DNA2/NAM7 helicase helicase" evidence="10">
    <location>
        <begin position="467"/>
        <end position="536"/>
    </location>
</feature>
<dbReference type="PANTHER" id="PTHR10887:SF322">
    <property type="entry name" value="HELICASE MOV-10"/>
    <property type="match status" value="1"/>
</dbReference>
<feature type="compositionally biased region" description="Low complexity" evidence="9">
    <location>
        <begin position="111"/>
        <end position="122"/>
    </location>
</feature>
<dbReference type="KEGG" id="ngr:NAEGRDRAFT_74324"/>
<name>D2VZ19_NAEGR</name>
<dbReference type="CDD" id="cd18038">
    <property type="entry name" value="DEXXQc_Helz-like"/>
    <property type="match status" value="1"/>
</dbReference>
<evidence type="ECO:0000259" key="12">
    <source>
        <dbReference type="Pfam" id="PF21634"/>
    </source>
</evidence>
<organism evidence="14">
    <name type="scientific">Naegleria gruberi</name>
    <name type="common">Amoeba</name>
    <dbReference type="NCBI Taxonomy" id="5762"/>
    <lineage>
        <taxon>Eukaryota</taxon>
        <taxon>Discoba</taxon>
        <taxon>Heterolobosea</taxon>
        <taxon>Tetramitia</taxon>
        <taxon>Eutetramitia</taxon>
        <taxon>Vahlkampfiidae</taxon>
        <taxon>Naegleria</taxon>
    </lineage>
</organism>
<keyword evidence="3" id="KW-0547">Nucleotide-binding</keyword>
<dbReference type="InterPro" id="IPR027417">
    <property type="entry name" value="P-loop_NTPase"/>
</dbReference>
<dbReference type="InterPro" id="IPR026122">
    <property type="entry name" value="MOV-10/SDE3_DEXXQ/H-box"/>
</dbReference>
<dbReference type="GO" id="GO:0035194">
    <property type="term" value="P:regulatory ncRNA-mediated post-transcriptional gene silencing"/>
    <property type="evidence" value="ECO:0007669"/>
    <property type="project" value="TreeGrafter"/>
</dbReference>
<accession>D2VZ19</accession>
<evidence type="ECO:0000256" key="2">
    <source>
        <dbReference type="ARBA" id="ARBA00012552"/>
    </source>
</evidence>
<keyword evidence="6" id="KW-0067">ATP-binding</keyword>
<evidence type="ECO:0000256" key="6">
    <source>
        <dbReference type="ARBA" id="ARBA00022840"/>
    </source>
</evidence>
<feature type="region of interest" description="Disordered" evidence="9">
    <location>
        <begin position="888"/>
        <end position="919"/>
    </location>
</feature>
<comment type="catalytic activity">
    <reaction evidence="8">
        <text>ATP + H2O = ADP + phosphate + H(+)</text>
        <dbReference type="Rhea" id="RHEA:13065"/>
        <dbReference type="ChEBI" id="CHEBI:15377"/>
        <dbReference type="ChEBI" id="CHEBI:15378"/>
        <dbReference type="ChEBI" id="CHEBI:30616"/>
        <dbReference type="ChEBI" id="CHEBI:43474"/>
        <dbReference type="ChEBI" id="CHEBI:456216"/>
        <dbReference type="EC" id="3.6.4.13"/>
    </reaction>
</comment>
<dbReference type="EMBL" id="GG738913">
    <property type="protein sequence ID" value="EFC37912.1"/>
    <property type="molecule type" value="Genomic_DNA"/>
</dbReference>
<gene>
    <name evidence="13" type="ORF">NAEGRDRAFT_74324</name>
</gene>
<evidence type="ECO:0000256" key="8">
    <source>
        <dbReference type="ARBA" id="ARBA00047984"/>
    </source>
</evidence>
<dbReference type="GO" id="GO:0016787">
    <property type="term" value="F:hydrolase activity"/>
    <property type="evidence" value="ECO:0007669"/>
    <property type="project" value="UniProtKB-KW"/>
</dbReference>
<dbReference type="Pfam" id="PF21634">
    <property type="entry name" value="MOV-10_beta-barrel"/>
    <property type="match status" value="1"/>
</dbReference>
<dbReference type="InterPro" id="IPR041677">
    <property type="entry name" value="DNA2/NAM7_AAA_11"/>
</dbReference>
<feature type="region of interest" description="Disordered" evidence="9">
    <location>
        <begin position="1"/>
        <end position="73"/>
    </location>
</feature>
<evidence type="ECO:0000256" key="7">
    <source>
        <dbReference type="ARBA" id="ARBA00023158"/>
    </source>
</evidence>
<sequence>MSTTIPPPNPTPNNNYPQQAGTRRTRRTRKPANNTSTISDDHHQHVVVADTTLNLANTAPPQPKRTRKKKADIKKSMVNANASTTFKAALNVVVQHASASSNVAHKQTSAGTTTTGKTTSKNSNRRKRAKKQATPQQSESTPPPSVSNNNNNNNNGTSMNGLLLDENRKRDIIHFVTSTLDVPRKMDTKKLLKMVHKRFKLNYSQLSPQMLVYQILHPTLFFYQTLEKETLEGGSVKKIFTLHYDPDRIYKLPNLKKRKYRHVWRFNNVKSGKRPLGDGMKFQKPLEAYELPDKIKNVLDNKKILEKHAMNAQLKNELSGELKQGTKVTQQEPNEHVSTNDMYTYTHNLLGTLLHVEEAQMIYDIKQYDLSGIKLESYEERYRHAPNSRLYKVYCAGLAEKRPSVLRGDLILCRPHHETKARTVLFKGFIHYVNLDHVVVSFHENVEKYEKVDISFRFSRTPIKLMHRALSMFFGPPGTGKTFVVSQCILEIMKQDPNHKILICAPSNQAADIIVERLVDSNLNPLVKMMRMNSVQRDPNTFTKRWIIKFSNKLDQGFEIPELHEIAKYDVIISTCTSSGYLYSKGVKPGHFSHIIIDESGESVIPEALIPFSLKGDNTVVVLAGDPKQLGPIVRSPLAVEYGLGESLLEHLVKLGDNCCSITQLQQSYRAHPKIMQVYSSVFYNNSLISSCTDINSANLFINNPILENPQVPMLFYHVKGDEKRDNDSPSWYNSKEIQVLMDKLDEIVKSGLVFNSKHNQYNPEHEIGIITPYRKQAEEIKKLLRKSTNPLYKKIFVGTTEQFQGQERRVILLTTVRSSSTEGLEQDSKFKLGFLQNPKRLNVAISRAISLMVIVGNAELLSIDEHWKKIIEIYRNEKCFIEYDKFTPPPSSSSASKSGGKSKTKQYNTESLEIKRYE</sequence>
<evidence type="ECO:0000256" key="3">
    <source>
        <dbReference type="ARBA" id="ARBA00022741"/>
    </source>
</evidence>
<evidence type="ECO:0000313" key="13">
    <source>
        <dbReference type="EMBL" id="EFC37912.1"/>
    </source>
</evidence>
<evidence type="ECO:0000256" key="9">
    <source>
        <dbReference type="SAM" id="MobiDB-lite"/>
    </source>
</evidence>
<protein>
    <recommendedName>
        <fullName evidence="2">RNA helicase</fullName>
        <ecNumber evidence="2">3.6.4.13</ecNumber>
    </recommendedName>
</protein>
<dbReference type="GO" id="GO:0043186">
    <property type="term" value="C:P granule"/>
    <property type="evidence" value="ECO:0007669"/>
    <property type="project" value="TreeGrafter"/>
</dbReference>
<dbReference type="Pfam" id="PF13086">
    <property type="entry name" value="AAA_11"/>
    <property type="match status" value="2"/>
</dbReference>
<feature type="domain" description="Helicase MOV-10-like beta-barrel" evidence="12">
    <location>
        <begin position="385"/>
        <end position="448"/>
    </location>
</feature>